<accession>A0A2J7ZRI2</accession>
<dbReference type="Proteomes" id="UP000236333">
    <property type="component" value="Unassembled WGS sequence"/>
</dbReference>
<name>A0A2J7ZRI2_9CHLO</name>
<protein>
    <submittedName>
        <fullName evidence="1">Uncharacterized protein</fullName>
    </submittedName>
</protein>
<comment type="caution">
    <text evidence="1">The sequence shown here is derived from an EMBL/GenBank/DDBJ whole genome shotgun (WGS) entry which is preliminary data.</text>
</comment>
<dbReference type="EMBL" id="PGGS01000585">
    <property type="protein sequence ID" value="PNH02866.1"/>
    <property type="molecule type" value="Genomic_DNA"/>
</dbReference>
<reference evidence="1 2" key="1">
    <citation type="journal article" date="2017" name="Mol. Biol. Evol.">
        <title>The 4-celled Tetrabaena socialis nuclear genome reveals the essential components for genetic control of cell number at the origin of multicellularity in the volvocine lineage.</title>
        <authorList>
            <person name="Featherston J."/>
            <person name="Arakaki Y."/>
            <person name="Hanschen E.R."/>
            <person name="Ferris P.J."/>
            <person name="Michod R.E."/>
            <person name="Olson B.J.S.C."/>
            <person name="Nozaki H."/>
            <person name="Durand P.M."/>
        </authorList>
    </citation>
    <scope>NUCLEOTIDE SEQUENCE [LARGE SCALE GENOMIC DNA]</scope>
    <source>
        <strain evidence="1 2">NIES-571</strain>
    </source>
</reference>
<evidence type="ECO:0000313" key="2">
    <source>
        <dbReference type="Proteomes" id="UP000236333"/>
    </source>
</evidence>
<dbReference type="AlphaFoldDB" id="A0A2J7ZRI2"/>
<sequence length="344" mass="36599">MANEGGVSSRKDATIYFTLTSRTHAHVLRNLSQGLVASVQVPMPRQTKYYDVRLTRMAVRVLADRSINQTVAEPNHLFKDGLGVDMLRACASLINLQSSPKADVAAAVKGPISLFYPDPVAALSGRAVSYNHPVPRAFCNVICPIGGPSAVYVTNGSRAGGGSLFSPYGSWLLQYRPRASQDGFVKVLPGALNATLPADCRATPCTFHPAEALQLEFDVTYREVLDDAFWGSQAGSFFGSPAGDEAAAQVAGILPSSPTSMDPYLPAIHLINERTPLEATCDYRASNNSLRVLRALNMSYSTATPACLAARQSSEGAYASFGASSTTEPASQVDRCTADVVTTQ</sequence>
<organism evidence="1 2">
    <name type="scientific">Tetrabaena socialis</name>
    <dbReference type="NCBI Taxonomy" id="47790"/>
    <lineage>
        <taxon>Eukaryota</taxon>
        <taxon>Viridiplantae</taxon>
        <taxon>Chlorophyta</taxon>
        <taxon>core chlorophytes</taxon>
        <taxon>Chlorophyceae</taxon>
        <taxon>CS clade</taxon>
        <taxon>Chlamydomonadales</taxon>
        <taxon>Tetrabaenaceae</taxon>
        <taxon>Tetrabaena</taxon>
    </lineage>
</organism>
<proteinExistence type="predicted"/>
<evidence type="ECO:0000313" key="1">
    <source>
        <dbReference type="EMBL" id="PNH02866.1"/>
    </source>
</evidence>
<gene>
    <name evidence="1" type="ORF">TSOC_011121</name>
</gene>
<keyword evidence="2" id="KW-1185">Reference proteome</keyword>